<comment type="caution">
    <text evidence="1">The sequence shown here is derived from an EMBL/GenBank/DDBJ whole genome shotgun (WGS) entry which is preliminary data.</text>
</comment>
<dbReference type="SUPFAM" id="SSF52540">
    <property type="entry name" value="P-loop containing nucleoside triphosphate hydrolases"/>
    <property type="match status" value="1"/>
</dbReference>
<dbReference type="Gene3D" id="3.40.50.300">
    <property type="entry name" value="P-loop containing nucleotide triphosphate hydrolases"/>
    <property type="match status" value="1"/>
</dbReference>
<dbReference type="Proteomes" id="UP000325218">
    <property type="component" value="Unassembled WGS sequence"/>
</dbReference>
<dbReference type="InterPro" id="IPR027417">
    <property type="entry name" value="P-loop_NTPase"/>
</dbReference>
<evidence type="ECO:0000313" key="2">
    <source>
        <dbReference type="Proteomes" id="UP000325218"/>
    </source>
</evidence>
<keyword evidence="1" id="KW-0808">Transferase</keyword>
<dbReference type="GO" id="GO:0016301">
    <property type="term" value="F:kinase activity"/>
    <property type="evidence" value="ECO:0007669"/>
    <property type="project" value="UniProtKB-KW"/>
</dbReference>
<dbReference type="RefSeq" id="WP_148450955.1">
    <property type="nucleotide sequence ID" value="NZ_BORZ01000007.1"/>
</dbReference>
<dbReference type="EMBL" id="VSDO01000001">
    <property type="protein sequence ID" value="TYA15365.1"/>
    <property type="molecule type" value="Genomic_DNA"/>
</dbReference>
<organism evidence="1 2">
    <name type="scientific">Paenibacillus faecis</name>
    <dbReference type="NCBI Taxonomy" id="862114"/>
    <lineage>
        <taxon>Bacteria</taxon>
        <taxon>Bacillati</taxon>
        <taxon>Bacillota</taxon>
        <taxon>Bacilli</taxon>
        <taxon>Bacillales</taxon>
        <taxon>Paenibacillaceae</taxon>
        <taxon>Paenibacillus</taxon>
    </lineage>
</organism>
<protein>
    <submittedName>
        <fullName evidence="1">CpsD/CapB family tyrosine-protein kinase</fullName>
    </submittedName>
</protein>
<reference evidence="1 2" key="1">
    <citation type="submission" date="2019-08" db="EMBL/GenBank/DDBJ databases">
        <title>Genome sequencing of Paenibacillus faecis DSM 23593(T).</title>
        <authorList>
            <person name="Kook J.-K."/>
            <person name="Park S.-N."/>
            <person name="Lim Y.K."/>
        </authorList>
    </citation>
    <scope>NUCLEOTIDE SEQUENCE [LARGE SCALE GENOMIC DNA]</scope>
    <source>
        <strain evidence="1 2">DSM 23593</strain>
    </source>
</reference>
<keyword evidence="1" id="KW-0418">Kinase</keyword>
<dbReference type="OrthoDB" id="2080511at2"/>
<name>A0A5D0D459_9BACL</name>
<accession>A0A5D0D459</accession>
<evidence type="ECO:0000313" key="1">
    <source>
        <dbReference type="EMBL" id="TYA15365.1"/>
    </source>
</evidence>
<dbReference type="AlphaFoldDB" id="A0A5D0D459"/>
<keyword evidence="2" id="KW-1185">Reference proteome</keyword>
<sequence length="275" mass="31110">MARNQGLNLDEVLNKISAKDRVGSEMQESKLIYSVVGFLPACDMVDNALLISNLGYLLGQKGLNTCIVDLKVFNPNLHHFLDAQPSKKGSGLIRVLKSDKVDFREEIQATKYERLYLLSPSPHDLIEEYLDFEFEHLERVIDTLKSMFDIILLDIPNNPPLEFCLGAMKYSHIGFFTATERIEASSNMVRMLDFAASVGISTAKFTSVILMNMQDIHYDYKGLKEFGFNIVAALPLVKAAYASALEGKLYIRDNPLVNRYFLKDMRRLADILGNQ</sequence>
<gene>
    <name evidence="1" type="ORF">FRY98_06990</name>
</gene>
<proteinExistence type="predicted"/>